<organism evidence="2 3">
    <name type="scientific">Methanosarcina horonobensis HB-1 = JCM 15518</name>
    <dbReference type="NCBI Taxonomy" id="1434110"/>
    <lineage>
        <taxon>Archaea</taxon>
        <taxon>Methanobacteriati</taxon>
        <taxon>Methanobacteriota</taxon>
        <taxon>Stenosarchaea group</taxon>
        <taxon>Methanomicrobia</taxon>
        <taxon>Methanosarcinales</taxon>
        <taxon>Methanosarcinaceae</taxon>
        <taxon>Methanosarcina</taxon>
    </lineage>
</organism>
<keyword evidence="3" id="KW-1185">Reference proteome</keyword>
<dbReference type="AlphaFoldDB" id="A0A0E3S7N0"/>
<evidence type="ECO:0000256" key="1">
    <source>
        <dbReference type="SAM" id="Phobius"/>
    </source>
</evidence>
<evidence type="ECO:0000313" key="2">
    <source>
        <dbReference type="EMBL" id="AKB77404.1"/>
    </source>
</evidence>
<name>A0A0E3S7N0_9EURY</name>
<evidence type="ECO:0000313" key="3">
    <source>
        <dbReference type="Proteomes" id="UP000033101"/>
    </source>
</evidence>
<keyword evidence="1" id="KW-0472">Membrane</keyword>
<protein>
    <submittedName>
        <fullName evidence="2">Uncharacterized protein</fullName>
    </submittedName>
</protein>
<accession>A0A0E3S7N0</accession>
<dbReference type="STRING" id="1434110.MSHOH_0921"/>
<dbReference type="Proteomes" id="UP000033101">
    <property type="component" value="Chromosome"/>
</dbReference>
<dbReference type="PATRIC" id="fig|1434110.4.peg.1145"/>
<dbReference type="EMBL" id="CP009516">
    <property type="protein sequence ID" value="AKB77404.1"/>
    <property type="molecule type" value="Genomic_DNA"/>
</dbReference>
<keyword evidence="1" id="KW-0812">Transmembrane</keyword>
<dbReference type="RefSeq" id="WP_158024048.1">
    <property type="nucleotide sequence ID" value="NZ_BBCW01000012.1"/>
</dbReference>
<dbReference type="GeneID" id="43474671"/>
<gene>
    <name evidence="2" type="ORF">MSHOH_0921</name>
</gene>
<dbReference type="KEGG" id="mhor:MSHOH_0921"/>
<sequence>MARPGSLPEYNFSRIIIASTNWIILLSFLKAKLVLYNKGTGLQAVNGGECLRKKCRKKRKTPQNTTYLCSKAR</sequence>
<proteinExistence type="predicted"/>
<keyword evidence="1" id="KW-1133">Transmembrane helix</keyword>
<reference evidence="2 3" key="1">
    <citation type="submission" date="2014-07" db="EMBL/GenBank/DDBJ databases">
        <title>Methanogenic archaea and the global carbon cycle.</title>
        <authorList>
            <person name="Henriksen J.R."/>
            <person name="Luke J."/>
            <person name="Reinhart S."/>
            <person name="Benedict M.N."/>
            <person name="Youngblut N.D."/>
            <person name="Metcalf M.E."/>
            <person name="Whitaker R.J."/>
            <person name="Metcalf W.W."/>
        </authorList>
    </citation>
    <scope>NUCLEOTIDE SEQUENCE [LARGE SCALE GENOMIC DNA]</scope>
    <source>
        <strain evidence="2 3">HB-1</strain>
    </source>
</reference>
<feature type="transmembrane region" description="Helical" evidence="1">
    <location>
        <begin position="12"/>
        <end position="29"/>
    </location>
</feature>
<dbReference type="HOGENOM" id="CLU_2695785_0_0_2"/>